<dbReference type="RefSeq" id="WP_153523064.1">
    <property type="nucleotide sequence ID" value="NZ_JBEPDZ010000003.1"/>
</dbReference>
<dbReference type="InterPro" id="IPR027575">
    <property type="entry name" value="LD_lanti_pre"/>
</dbReference>
<comment type="caution">
    <text evidence="1">The sequence shown here is derived from an EMBL/GenBank/DDBJ whole genome shotgun (WGS) entry which is preliminary data.</text>
</comment>
<evidence type="ECO:0000313" key="1">
    <source>
        <dbReference type="EMBL" id="MQT01227.1"/>
    </source>
</evidence>
<sequence>MTNATLAQAEPPMAFDEDDFAPLDVRVVVAEHPYGKLMCSTGDGCGPTCQGGASACNSFVEDSA</sequence>
<protein>
    <submittedName>
        <fullName evidence="1">FxLD family lantipeptide</fullName>
    </submittedName>
</protein>
<reference evidence="1 2" key="1">
    <citation type="submission" date="2019-05" db="EMBL/GenBank/DDBJ databases">
        <title>Comparative genomics and metabolomics analyses of clavulanic acid producing Streptomyces species provides insight into specialized metabolism and evolution of beta-lactam biosynthetic gene clusters.</title>
        <authorList>
            <person name="Moore M.A."/>
            <person name="Cruz-Morales P."/>
            <person name="Barona Gomez F."/>
            <person name="Kapil T."/>
        </authorList>
    </citation>
    <scope>NUCLEOTIDE SEQUENCE [LARGE SCALE GENOMIC DNA]</scope>
    <source>
        <strain evidence="1 2">NRRL 5741</strain>
    </source>
</reference>
<dbReference type="AlphaFoldDB" id="A0A646KGV3"/>
<dbReference type="NCBIfam" id="TIGR04363">
    <property type="entry name" value="LD_lanti_pre"/>
    <property type="match status" value="1"/>
</dbReference>
<proteinExistence type="predicted"/>
<dbReference type="EMBL" id="VCLA01000117">
    <property type="protein sequence ID" value="MQT01227.1"/>
    <property type="molecule type" value="Genomic_DNA"/>
</dbReference>
<dbReference type="OrthoDB" id="3401898at2"/>
<name>A0A646KGV3_STRJU</name>
<keyword evidence="2" id="KW-1185">Reference proteome</keyword>
<dbReference type="Proteomes" id="UP000419138">
    <property type="component" value="Unassembled WGS sequence"/>
</dbReference>
<accession>A0A646KGV3</accession>
<gene>
    <name evidence="1" type="primary">fxlA</name>
    <name evidence="1" type="ORF">FF041_13645</name>
</gene>
<evidence type="ECO:0000313" key="2">
    <source>
        <dbReference type="Proteomes" id="UP000419138"/>
    </source>
</evidence>
<organism evidence="1 2">
    <name type="scientific">Streptomyces jumonjinensis</name>
    <dbReference type="NCBI Taxonomy" id="1945"/>
    <lineage>
        <taxon>Bacteria</taxon>
        <taxon>Bacillati</taxon>
        <taxon>Actinomycetota</taxon>
        <taxon>Actinomycetes</taxon>
        <taxon>Kitasatosporales</taxon>
        <taxon>Streptomycetaceae</taxon>
        <taxon>Streptomyces</taxon>
    </lineage>
</organism>